<dbReference type="InterPro" id="IPR000873">
    <property type="entry name" value="AMP-dep_synth/lig_dom"/>
</dbReference>
<gene>
    <name evidence="3" type="ORF">C3L33_22227</name>
</gene>
<evidence type="ECO:0000259" key="2">
    <source>
        <dbReference type="Pfam" id="PF00501"/>
    </source>
</evidence>
<reference evidence="3" key="1">
    <citation type="journal article" date="2019" name="Genome Biol. Evol.">
        <title>The Rhododendron genome and chromosomal organization provide insight into shared whole-genome duplications across the heath family (Ericaceae).</title>
        <authorList>
            <person name="Soza V.L."/>
            <person name="Lindsley D."/>
            <person name="Waalkes A."/>
            <person name="Ramage E."/>
            <person name="Patwardhan R.P."/>
            <person name="Burton J.N."/>
            <person name="Adey A."/>
            <person name="Kumar A."/>
            <person name="Qiu R."/>
            <person name="Shendure J."/>
            <person name="Hall B."/>
        </authorList>
    </citation>
    <scope>NUCLEOTIDE SEQUENCE</scope>
    <source>
        <strain evidence="3">RSF 1966-606</strain>
    </source>
</reference>
<dbReference type="Pfam" id="PF00501">
    <property type="entry name" value="AMP-binding"/>
    <property type="match status" value="1"/>
</dbReference>
<dbReference type="SUPFAM" id="SSF56801">
    <property type="entry name" value="Acetyl-CoA synthetase-like"/>
    <property type="match status" value="2"/>
</dbReference>
<evidence type="ECO:0000313" key="3">
    <source>
        <dbReference type="EMBL" id="KAE9445860.1"/>
    </source>
</evidence>
<dbReference type="OrthoDB" id="10253869at2759"/>
<accession>A0A6A4KIH5</accession>
<feature type="domain" description="AMP-dependent synthetase/ligase" evidence="2">
    <location>
        <begin position="1"/>
        <end position="70"/>
    </location>
</feature>
<dbReference type="PANTHER" id="PTHR24096:SF425">
    <property type="entry name" value="4-COUMARATE--COA LIGASE-LIKE 7"/>
    <property type="match status" value="1"/>
</dbReference>
<dbReference type="GO" id="GO:0016405">
    <property type="term" value="F:CoA-ligase activity"/>
    <property type="evidence" value="ECO:0007669"/>
    <property type="project" value="TreeGrafter"/>
</dbReference>
<dbReference type="AlphaFoldDB" id="A0A6A4KIH5"/>
<name>A0A6A4KIH5_9ERIC</name>
<dbReference type="EMBL" id="QEFC01003995">
    <property type="protein sequence ID" value="KAE9445860.1"/>
    <property type="molecule type" value="Genomic_DNA"/>
</dbReference>
<proteinExistence type="predicted"/>
<dbReference type="Gene3D" id="3.40.50.980">
    <property type="match status" value="1"/>
</dbReference>
<organism evidence="3">
    <name type="scientific">Rhododendron williamsianum</name>
    <dbReference type="NCBI Taxonomy" id="262921"/>
    <lineage>
        <taxon>Eukaryota</taxon>
        <taxon>Viridiplantae</taxon>
        <taxon>Streptophyta</taxon>
        <taxon>Embryophyta</taxon>
        <taxon>Tracheophyta</taxon>
        <taxon>Spermatophyta</taxon>
        <taxon>Magnoliopsida</taxon>
        <taxon>eudicotyledons</taxon>
        <taxon>Gunneridae</taxon>
        <taxon>Pentapetalae</taxon>
        <taxon>asterids</taxon>
        <taxon>Ericales</taxon>
        <taxon>Ericaceae</taxon>
        <taxon>Ericoideae</taxon>
        <taxon>Rhodoreae</taxon>
        <taxon>Rhododendron</taxon>
    </lineage>
</organism>
<comment type="caution">
    <text evidence="3">The sequence shown here is derived from an EMBL/GenBank/DDBJ whole genome shotgun (WGS) entry which is preliminary data.</text>
</comment>
<feature type="non-terminal residue" evidence="3">
    <location>
        <position position="1"/>
    </location>
</feature>
<protein>
    <recommendedName>
        <fullName evidence="2">AMP-dependent synthetase/ligase domain-containing protein</fullName>
    </recommendedName>
</protein>
<sequence length="121" mass="14236">MFHVFGLAVIMYARLQRGDGIVSMAKFDLEMFLRAMEKYRVTHLWVVPPIVLALAKNSVLRKYDVSSVRQSRPLQRLWGRIRWKNVAPFKRLRRVKFVDSVPKTAVGKILRRVLIEEVRSK</sequence>
<evidence type="ECO:0000256" key="1">
    <source>
        <dbReference type="ARBA" id="ARBA00022598"/>
    </source>
</evidence>
<dbReference type="PANTHER" id="PTHR24096">
    <property type="entry name" value="LONG-CHAIN-FATTY-ACID--COA LIGASE"/>
    <property type="match status" value="1"/>
</dbReference>
<keyword evidence="1" id="KW-0436">Ligase</keyword>